<evidence type="ECO:0000256" key="6">
    <source>
        <dbReference type="NCBIfam" id="TIGR01744"/>
    </source>
</evidence>
<comment type="catalytic activity">
    <reaction evidence="5">
        <text>XMP + diphosphate = xanthine + 5-phospho-alpha-D-ribose 1-diphosphate</text>
        <dbReference type="Rhea" id="RHEA:10800"/>
        <dbReference type="ChEBI" id="CHEBI:17712"/>
        <dbReference type="ChEBI" id="CHEBI:33019"/>
        <dbReference type="ChEBI" id="CHEBI:57464"/>
        <dbReference type="ChEBI" id="CHEBI:58017"/>
        <dbReference type="EC" id="2.4.2.22"/>
    </reaction>
</comment>
<dbReference type="GO" id="GO:0006166">
    <property type="term" value="P:purine ribonucleoside salvage"/>
    <property type="evidence" value="ECO:0007669"/>
    <property type="project" value="UniProtKB-KW"/>
</dbReference>
<dbReference type="EMBL" id="SCWB01000011">
    <property type="protein sequence ID" value="TDM10443.1"/>
    <property type="molecule type" value="Genomic_DNA"/>
</dbReference>
<evidence type="ECO:0000256" key="1">
    <source>
        <dbReference type="ARBA" id="ARBA00022490"/>
    </source>
</evidence>
<dbReference type="GO" id="GO:0046110">
    <property type="term" value="P:xanthine metabolic process"/>
    <property type="evidence" value="ECO:0007669"/>
    <property type="project" value="UniProtKB-UniRule"/>
</dbReference>
<evidence type="ECO:0000259" key="7">
    <source>
        <dbReference type="Pfam" id="PF00156"/>
    </source>
</evidence>
<keyword evidence="3 5" id="KW-0808">Transferase</keyword>
<dbReference type="CDD" id="cd06223">
    <property type="entry name" value="PRTases_typeI"/>
    <property type="match status" value="1"/>
</dbReference>
<reference evidence="8 9" key="1">
    <citation type="submission" date="2019-01" db="EMBL/GenBank/DDBJ databases">
        <title>Draft genome sequences of the type strains of six Macrococcus species.</title>
        <authorList>
            <person name="Mazhar S."/>
            <person name="Altermann E."/>
            <person name="Hill C."/>
            <person name="Mcauliffe O."/>
        </authorList>
    </citation>
    <scope>NUCLEOTIDE SEQUENCE [LARGE SCALE GENOMIC DNA]</scope>
    <source>
        <strain evidence="8 9">CCM4815</strain>
    </source>
</reference>
<dbReference type="PANTHER" id="PTHR43864">
    <property type="entry name" value="HYPOXANTHINE/GUANINE PHOSPHORIBOSYLTRANSFERASE"/>
    <property type="match status" value="1"/>
</dbReference>
<name>A0A4R6BTL4_9STAP</name>
<dbReference type="SUPFAM" id="SSF53271">
    <property type="entry name" value="PRTase-like"/>
    <property type="match status" value="1"/>
</dbReference>
<feature type="binding site" evidence="5">
    <location>
        <position position="20"/>
    </location>
    <ligand>
        <name>xanthine</name>
        <dbReference type="ChEBI" id="CHEBI:17712"/>
    </ligand>
</feature>
<dbReference type="InterPro" id="IPR029057">
    <property type="entry name" value="PRTase-like"/>
</dbReference>
<feature type="binding site" evidence="5">
    <location>
        <position position="27"/>
    </location>
    <ligand>
        <name>xanthine</name>
        <dbReference type="ChEBI" id="CHEBI:17712"/>
    </ligand>
</feature>
<dbReference type="InterPro" id="IPR050118">
    <property type="entry name" value="Pur/Pyrimidine_PRTase"/>
</dbReference>
<feature type="binding site" evidence="5">
    <location>
        <position position="156"/>
    </location>
    <ligand>
        <name>xanthine</name>
        <dbReference type="ChEBI" id="CHEBI:17712"/>
    </ligand>
</feature>
<dbReference type="AlphaFoldDB" id="A0A4R6BTL4"/>
<proteinExistence type="inferred from homology"/>
<comment type="pathway">
    <text evidence="5">Purine metabolism; XMP biosynthesis via salvage pathway; XMP from xanthine: step 1/1.</text>
</comment>
<keyword evidence="9" id="KW-1185">Reference proteome</keyword>
<dbReference type="GO" id="GO:0032265">
    <property type="term" value="P:XMP salvage"/>
    <property type="evidence" value="ECO:0007669"/>
    <property type="project" value="UniProtKB-UniRule"/>
</dbReference>
<dbReference type="PANTHER" id="PTHR43864:SF1">
    <property type="entry name" value="XANTHINE PHOSPHORIBOSYLTRANSFERASE"/>
    <property type="match status" value="1"/>
</dbReference>
<dbReference type="Proteomes" id="UP000294802">
    <property type="component" value="Unassembled WGS sequence"/>
</dbReference>
<dbReference type="Pfam" id="PF00156">
    <property type="entry name" value="Pribosyltran"/>
    <property type="match status" value="1"/>
</dbReference>
<dbReference type="Gene3D" id="3.40.50.2020">
    <property type="match status" value="1"/>
</dbReference>
<keyword evidence="4 5" id="KW-0660">Purine salvage</keyword>
<dbReference type="OrthoDB" id="9790678at2"/>
<dbReference type="InterPro" id="IPR010079">
    <property type="entry name" value="Xanthine_PRibTrfase"/>
</dbReference>
<dbReference type="NCBIfam" id="NF006671">
    <property type="entry name" value="PRK09219.1"/>
    <property type="match status" value="1"/>
</dbReference>
<organism evidence="8 9">
    <name type="scientific">Macrococcus lamae</name>
    <dbReference type="NCBI Taxonomy" id="198484"/>
    <lineage>
        <taxon>Bacteria</taxon>
        <taxon>Bacillati</taxon>
        <taxon>Bacillota</taxon>
        <taxon>Bacilli</taxon>
        <taxon>Bacillales</taxon>
        <taxon>Staphylococcaceae</taxon>
        <taxon>Macrococcus</taxon>
    </lineage>
</organism>
<evidence type="ECO:0000313" key="8">
    <source>
        <dbReference type="EMBL" id="TDM10443.1"/>
    </source>
</evidence>
<gene>
    <name evidence="5 8" type="primary">xpt</name>
    <name evidence="8" type="ORF">ERX29_07170</name>
</gene>
<evidence type="ECO:0000313" key="9">
    <source>
        <dbReference type="Proteomes" id="UP000294802"/>
    </source>
</evidence>
<comment type="function">
    <text evidence="5">Converts the preformed base xanthine, a product of nucleic acid breakdown, to xanthosine 5'-monophosphate (XMP), so it can be reused for RNA or DNA synthesis.</text>
</comment>
<keyword evidence="2 5" id="KW-0328">Glycosyltransferase</keyword>
<comment type="subunit">
    <text evidence="5">Homodimer.</text>
</comment>
<comment type="similarity">
    <text evidence="5">Belongs to the purine/pyrimidine phosphoribosyltransferase family. Xpt subfamily.</text>
</comment>
<dbReference type="EC" id="2.4.2.22" evidence="5 6"/>
<feature type="domain" description="Phosphoribosyltransferase" evidence="7">
    <location>
        <begin position="27"/>
        <end position="157"/>
    </location>
</feature>
<comment type="caution">
    <text evidence="8">The sequence shown here is derived from an EMBL/GenBank/DDBJ whole genome shotgun (WGS) entry which is preliminary data.</text>
</comment>
<dbReference type="InterPro" id="IPR000836">
    <property type="entry name" value="PRTase_dom"/>
</dbReference>
<evidence type="ECO:0000256" key="5">
    <source>
        <dbReference type="HAMAP-Rule" id="MF_01184"/>
    </source>
</evidence>
<dbReference type="UniPathway" id="UPA00602">
    <property type="reaction ID" value="UER00658"/>
</dbReference>
<dbReference type="HAMAP" id="MF_01184">
    <property type="entry name" value="XPRTase"/>
    <property type="match status" value="1"/>
</dbReference>
<keyword evidence="1 5" id="KW-0963">Cytoplasm</keyword>
<dbReference type="NCBIfam" id="TIGR01744">
    <property type="entry name" value="XPRTase"/>
    <property type="match status" value="1"/>
</dbReference>
<accession>A0A4R6BTL4</accession>
<evidence type="ECO:0000256" key="4">
    <source>
        <dbReference type="ARBA" id="ARBA00022726"/>
    </source>
</evidence>
<dbReference type="GO" id="GO:0005737">
    <property type="term" value="C:cytoplasm"/>
    <property type="evidence" value="ECO:0007669"/>
    <property type="project" value="UniProtKB-SubCell"/>
</dbReference>
<dbReference type="GO" id="GO:0000310">
    <property type="term" value="F:xanthine phosphoribosyltransferase activity"/>
    <property type="evidence" value="ECO:0007669"/>
    <property type="project" value="UniProtKB-UniRule"/>
</dbReference>
<feature type="binding site" evidence="5">
    <location>
        <begin position="128"/>
        <end position="132"/>
    </location>
    <ligand>
        <name>5-phospho-alpha-D-ribose 1-diphosphate</name>
        <dbReference type="ChEBI" id="CHEBI:58017"/>
    </ligand>
</feature>
<protein>
    <recommendedName>
        <fullName evidence="5 6">Xanthine phosphoribosyltransferase</fullName>
        <shortName evidence="5">XPRTase</shortName>
        <ecNumber evidence="5 6">2.4.2.22</ecNumber>
    </recommendedName>
</protein>
<evidence type="ECO:0000256" key="2">
    <source>
        <dbReference type="ARBA" id="ARBA00022676"/>
    </source>
</evidence>
<dbReference type="RefSeq" id="WP_133444024.1">
    <property type="nucleotide sequence ID" value="NZ_SCWB01000011.1"/>
</dbReference>
<comment type="subcellular location">
    <subcellularLocation>
        <location evidence="5">Cytoplasm</location>
    </subcellularLocation>
</comment>
<sequence length="193" mass="20859">MELLQQKVKEDGVVIDGSILKVDAFLNHQIDARLMKEVGLEFYNHFKEKEITKVLTIEASGIAPAIMAALAFDVPCLFAKKAVPSTLTEAVHTTDIHSYTKNKTSHVVISQKFLTKSDNVLIIDDFLANGEAALGLYDLVTQAGANCAGVGIVIEKSFQQGAGRLREAGLDVLSLCQIASLQDNKVTLVGEES</sequence>
<evidence type="ECO:0000256" key="3">
    <source>
        <dbReference type="ARBA" id="ARBA00022679"/>
    </source>
</evidence>